<keyword evidence="2" id="KW-0812">Transmembrane</keyword>
<feature type="transmembrane region" description="Helical" evidence="2">
    <location>
        <begin position="563"/>
        <end position="581"/>
    </location>
</feature>
<feature type="compositionally biased region" description="Basic and acidic residues" evidence="1">
    <location>
        <begin position="375"/>
        <end position="384"/>
    </location>
</feature>
<name>F0WVS6_9STRA</name>
<dbReference type="InterPro" id="IPR029052">
    <property type="entry name" value="Metallo-depent_PP-like"/>
</dbReference>
<dbReference type="AlphaFoldDB" id="F0WVS6"/>
<reference evidence="3" key="2">
    <citation type="submission" date="2011-02" db="EMBL/GenBank/DDBJ databases">
        <authorList>
            <person name="MacLean D."/>
        </authorList>
    </citation>
    <scope>NUCLEOTIDE SEQUENCE</scope>
</reference>
<keyword evidence="2" id="KW-1133">Transmembrane helix</keyword>
<accession>F0WVS6</accession>
<evidence type="ECO:0000256" key="1">
    <source>
        <dbReference type="SAM" id="MobiDB-lite"/>
    </source>
</evidence>
<sequence length="837" mass="95872">MKQEKLPDEHHLEMVPWYSMFLFNTAFELMVSLKLFLGRFDHRSLQRAIHSSDDNYIFDHLASRDEVWLDFVADCGDGFDSSYQVARLLAQPDLEVECSAIGRKGEKKDQKRNEKRVYPRGDVLIVGGDLAYPHPNAVNYEVEGILDVISLAHTSFLYQSRFWRVFEYAMKPPSFYDPTAVSARKLGLAPYHKAKGNASAMPSAPFLNNYEGPCAFAIPGNHDWFDGLSTFNRFVCNRDWLGGWHLPQKTSHFILKLPKGWWLIAVDLALEDDINTEQFELFQRVAEKSIQAEDGVIIVTHEPRWILDGIEGREKSEEKLTYLITRVFNGRVVVRLAGDIHNYMRHSLVTGVQADDTKLNSDMSEKPQESSTTRPRADSKRSSHNMAREYFPHMYDTATASIERKDRDEQAGEEARPGAIKHFFVSGGGGAFLHPTHAPECDTIQVNGSTYMQSNCYPPKHVSKRYALLNVFGFRRINWRFDVIGGLGYFCLIASMFPRCSVREIYKSGSWLAMLQLFILEVCAVQYEMMSTSYVSLTTYVYMLVTLVFFADCTSFTKQVMTGAFMSWIHCIAASACLIFYECIVDFAILKGGLGQEGSHSLFQYFTTNVFSFSGLTSIQTTQTTIEYIVELYFSFMRFCMSAFDIPEVVAIHRSKICSSGFEALTRFEMWTYYLSVFPYFFVLAAPVVGFVFGLYLYLSLNLWGVHYNEAFSALRISSYKNFLRLHIQPNGDLIVHAIGIDKMPRKWGRDPAWSGGRNHPEQHKPSYEWSSPSYWKPVSTRVSNMLRIDFENRRFDGKFDISDRSNANLIDRVLIKKPSHIVSRKHAKPDNNESTC</sequence>
<protein>
    <submittedName>
        <fullName evidence="3">Uncharacterized protein AlNc14C303G10413</fullName>
    </submittedName>
</protein>
<dbReference type="PANTHER" id="PTHR34211">
    <property type="entry name" value="CALCINEURIN-LIKE METALLO-PHOSPHOESTERASE SUPERFAMILY PROTEIN"/>
    <property type="match status" value="1"/>
</dbReference>
<keyword evidence="2" id="KW-0472">Membrane</keyword>
<dbReference type="SUPFAM" id="SSF56300">
    <property type="entry name" value="Metallo-dependent phosphatases"/>
    <property type="match status" value="1"/>
</dbReference>
<feature type="transmembrane region" description="Helical" evidence="2">
    <location>
        <begin position="15"/>
        <end position="37"/>
    </location>
</feature>
<evidence type="ECO:0000313" key="3">
    <source>
        <dbReference type="EMBL" id="CCA25522.1"/>
    </source>
</evidence>
<feature type="compositionally biased region" description="Basic and acidic residues" evidence="1">
    <location>
        <begin position="355"/>
        <end position="368"/>
    </location>
</feature>
<feature type="region of interest" description="Disordered" evidence="1">
    <location>
        <begin position="355"/>
        <end position="384"/>
    </location>
</feature>
<gene>
    <name evidence="3" type="primary">AlNc14C303G10413</name>
    <name evidence="3" type="ORF">ALNC14_116660</name>
</gene>
<evidence type="ECO:0000256" key="2">
    <source>
        <dbReference type="SAM" id="Phobius"/>
    </source>
</evidence>
<reference evidence="3" key="1">
    <citation type="journal article" date="2011" name="PLoS Biol.">
        <title>Gene gain and loss during evolution of obligate parasitism in the white rust pathogen of Arabidopsis thaliana.</title>
        <authorList>
            <person name="Kemen E."/>
            <person name="Gardiner A."/>
            <person name="Schultz-Larsen T."/>
            <person name="Kemen A.C."/>
            <person name="Balmuth A.L."/>
            <person name="Robert-Seilaniantz A."/>
            <person name="Bailey K."/>
            <person name="Holub E."/>
            <person name="Studholme D.J."/>
            <person name="Maclean D."/>
            <person name="Jones J.D."/>
        </authorList>
    </citation>
    <scope>NUCLEOTIDE SEQUENCE</scope>
</reference>
<proteinExistence type="predicted"/>
<dbReference type="EMBL" id="FR824348">
    <property type="protein sequence ID" value="CCA25522.1"/>
    <property type="molecule type" value="Genomic_DNA"/>
</dbReference>
<dbReference type="PANTHER" id="PTHR34211:SF3">
    <property type="entry name" value="CALCINEURIN-LIKE METALLO-PHOSPHOESTERASE SUPERFAMILY PROTEIN"/>
    <property type="match status" value="1"/>
</dbReference>
<organism evidence="3">
    <name type="scientific">Albugo laibachii Nc14</name>
    <dbReference type="NCBI Taxonomy" id="890382"/>
    <lineage>
        <taxon>Eukaryota</taxon>
        <taxon>Sar</taxon>
        <taxon>Stramenopiles</taxon>
        <taxon>Oomycota</taxon>
        <taxon>Peronosporomycetes</taxon>
        <taxon>Albuginales</taxon>
        <taxon>Albuginaceae</taxon>
        <taxon>Albugo</taxon>
    </lineage>
</organism>
<feature type="transmembrane region" description="Helical" evidence="2">
    <location>
        <begin position="479"/>
        <end position="497"/>
    </location>
</feature>
<feature type="transmembrane region" description="Helical" evidence="2">
    <location>
        <begin position="677"/>
        <end position="699"/>
    </location>
</feature>
<feature type="transmembrane region" description="Helical" evidence="2">
    <location>
        <begin position="534"/>
        <end position="551"/>
    </location>
</feature>
<dbReference type="HOGENOM" id="CLU_008143_0_0_1"/>